<dbReference type="GO" id="GO:0005576">
    <property type="term" value="C:extracellular region"/>
    <property type="evidence" value="ECO:0007669"/>
    <property type="project" value="UniProtKB-SubCell"/>
</dbReference>
<comment type="caution">
    <text evidence="7">The sequence shown here is derived from an EMBL/GenBank/DDBJ whole genome shotgun (WGS) entry which is preliminary data.</text>
</comment>
<dbReference type="InterPro" id="IPR001736">
    <property type="entry name" value="PLipase_D/transphosphatidylase"/>
</dbReference>
<dbReference type="PANTHER" id="PTHR21248">
    <property type="entry name" value="CARDIOLIPIN SYNTHASE"/>
    <property type="match status" value="1"/>
</dbReference>
<evidence type="ECO:0000256" key="3">
    <source>
        <dbReference type="ARBA" id="ARBA00018392"/>
    </source>
</evidence>
<dbReference type="PROSITE" id="PS50035">
    <property type="entry name" value="PLD"/>
    <property type="match status" value="2"/>
</dbReference>
<dbReference type="SUPFAM" id="SSF56024">
    <property type="entry name" value="Phospholipase D/nuclease"/>
    <property type="match status" value="2"/>
</dbReference>
<name>A0A419R524_9SPHN</name>
<dbReference type="Proteomes" id="UP000284322">
    <property type="component" value="Unassembled WGS sequence"/>
</dbReference>
<comment type="subcellular location">
    <subcellularLocation>
        <location evidence="2">Secreted</location>
    </subcellularLocation>
</comment>
<feature type="domain" description="PLD phosphodiesterase" evidence="6">
    <location>
        <begin position="107"/>
        <end position="134"/>
    </location>
</feature>
<dbReference type="CDD" id="cd09159">
    <property type="entry name" value="PLDc_ybhO_like_2"/>
    <property type="match status" value="1"/>
</dbReference>
<dbReference type="GO" id="GO:0016020">
    <property type="term" value="C:membrane"/>
    <property type="evidence" value="ECO:0007669"/>
    <property type="project" value="TreeGrafter"/>
</dbReference>
<dbReference type="SMART" id="SM00155">
    <property type="entry name" value="PLDc"/>
    <property type="match status" value="2"/>
</dbReference>
<evidence type="ECO:0000256" key="5">
    <source>
        <dbReference type="ARBA" id="ARBA00029594"/>
    </source>
</evidence>
<gene>
    <name evidence="7" type="ORF">D6858_02595</name>
</gene>
<evidence type="ECO:0000256" key="4">
    <source>
        <dbReference type="ARBA" id="ARBA00022525"/>
    </source>
</evidence>
<dbReference type="InterPro" id="IPR025202">
    <property type="entry name" value="PLD-like_dom"/>
</dbReference>
<dbReference type="Gene3D" id="3.30.870.10">
    <property type="entry name" value="Endonuclease Chain A"/>
    <property type="match status" value="2"/>
</dbReference>
<dbReference type="GO" id="GO:0008808">
    <property type="term" value="F:cardiolipin synthase activity"/>
    <property type="evidence" value="ECO:0007669"/>
    <property type="project" value="TreeGrafter"/>
</dbReference>
<dbReference type="CDD" id="cd09110">
    <property type="entry name" value="PLDc_CLS_1"/>
    <property type="match status" value="1"/>
</dbReference>
<evidence type="ECO:0000256" key="1">
    <source>
        <dbReference type="ARBA" id="ARBA00003145"/>
    </source>
</evidence>
<proteinExistence type="predicted"/>
<dbReference type="GO" id="GO:0032049">
    <property type="term" value="P:cardiolipin biosynthetic process"/>
    <property type="evidence" value="ECO:0007669"/>
    <property type="project" value="UniProtKB-ARBA"/>
</dbReference>
<evidence type="ECO:0000259" key="6">
    <source>
        <dbReference type="PROSITE" id="PS50035"/>
    </source>
</evidence>
<protein>
    <recommendedName>
        <fullName evidence="3">Phospholipase D</fullName>
    </recommendedName>
    <alternativeName>
        <fullName evidence="5">Choline phosphatase</fullName>
    </alternativeName>
</protein>
<feature type="domain" description="PLD phosphodiesterase" evidence="6">
    <location>
        <begin position="273"/>
        <end position="300"/>
    </location>
</feature>
<keyword evidence="4" id="KW-0964">Secreted</keyword>
<keyword evidence="8" id="KW-1185">Reference proteome</keyword>
<comment type="function">
    <text evidence="1">Could be a virulence factor.</text>
</comment>
<evidence type="ECO:0000313" key="8">
    <source>
        <dbReference type="Proteomes" id="UP000284322"/>
    </source>
</evidence>
<dbReference type="AlphaFoldDB" id="A0A419R524"/>
<evidence type="ECO:0000313" key="7">
    <source>
        <dbReference type="EMBL" id="RJX70349.1"/>
    </source>
</evidence>
<dbReference type="Pfam" id="PF13091">
    <property type="entry name" value="PLDc_2"/>
    <property type="match status" value="2"/>
</dbReference>
<organism evidence="7 8">
    <name type="scientific">Tsuneonella suprasediminis</name>
    <dbReference type="NCBI Taxonomy" id="2306996"/>
    <lineage>
        <taxon>Bacteria</taxon>
        <taxon>Pseudomonadati</taxon>
        <taxon>Pseudomonadota</taxon>
        <taxon>Alphaproteobacteria</taxon>
        <taxon>Sphingomonadales</taxon>
        <taxon>Erythrobacteraceae</taxon>
        <taxon>Tsuneonella</taxon>
    </lineage>
</organism>
<sequence>MENREPDVEDHTIFTEGDDLFEAMNADIGKARRRILLEMYIFKEDHVGSQIIHALLQAAERGVEVKLSLDALGSGRVFSQSAVTVLRNAGVSVCWAQTWNWRQPWRYQRRDHSKLLVIDDGITYVGGFNIGEESSLRYSGKGRWRDLHIRLSGPIARRAARLFESRHAFGRDRVEDEWFGAYLLMSNYGIRCRYRLRCLLNGRLRHAVSRIWLTTPYFVPDSGTQRRLISAAQRGVDVRLLVPAKSDIRITQWAARMLYENLLRAGVKIYEYSPQFLHAKTILVDSNWSSIGTANFDYRSFFLNYDLALICSSEIICDELANMFEINISDSRIVEERVWRSRPYTSRIQEFLGWVVRRFL</sequence>
<evidence type="ECO:0000256" key="2">
    <source>
        <dbReference type="ARBA" id="ARBA00004613"/>
    </source>
</evidence>
<dbReference type="PANTHER" id="PTHR21248:SF22">
    <property type="entry name" value="PHOSPHOLIPASE D"/>
    <property type="match status" value="1"/>
</dbReference>
<accession>A0A419R524</accession>
<dbReference type="EMBL" id="RAHJ01000008">
    <property type="protein sequence ID" value="RJX70349.1"/>
    <property type="molecule type" value="Genomic_DNA"/>
</dbReference>
<reference evidence="7 8" key="1">
    <citation type="submission" date="2018-09" db="EMBL/GenBank/DDBJ databases">
        <title>Altererythrobacter sp.Ery1 and Ery12, the genome sequencing of novel strains in genus Alterythrobacter.</title>
        <authorList>
            <person name="Cheng H."/>
            <person name="Wu Y.-H."/>
            <person name="Fang C."/>
            <person name="Xu X.-W."/>
        </authorList>
    </citation>
    <scope>NUCLEOTIDE SEQUENCE [LARGE SCALE GENOMIC DNA]</scope>
    <source>
        <strain evidence="7 8">Ery12</strain>
    </source>
</reference>